<dbReference type="GO" id="GO:0006915">
    <property type="term" value="P:apoptotic process"/>
    <property type="evidence" value="ECO:0007669"/>
    <property type="project" value="TreeGrafter"/>
</dbReference>
<dbReference type="Pfam" id="PF04194">
    <property type="entry name" value="PDCD2_C"/>
    <property type="match status" value="1"/>
</dbReference>
<evidence type="ECO:0000256" key="1">
    <source>
        <dbReference type="SAM" id="MobiDB-lite"/>
    </source>
</evidence>
<evidence type="ECO:0000259" key="2">
    <source>
        <dbReference type="Pfam" id="PF04194"/>
    </source>
</evidence>
<proteinExistence type="predicted"/>
<gene>
    <name evidence="3" type="primary">CSON002202</name>
</gene>
<dbReference type="InterPro" id="IPR052815">
    <property type="entry name" value="PDCD2-like_regulator"/>
</dbReference>
<dbReference type="EMBL" id="UFQT01001369">
    <property type="protein sequence ID" value="SSX30226.1"/>
    <property type="molecule type" value="Genomic_DNA"/>
</dbReference>
<dbReference type="InterPro" id="IPR007320">
    <property type="entry name" value="PDCD2_C"/>
</dbReference>
<name>A0A336MIW4_CULSO</name>
<protein>
    <submittedName>
        <fullName evidence="3">CSON002202 protein</fullName>
    </submittedName>
</protein>
<evidence type="ECO:0000313" key="3">
    <source>
        <dbReference type="EMBL" id="SSX30226.1"/>
    </source>
</evidence>
<dbReference type="OMA" id="MPGPWAD"/>
<feature type="region of interest" description="Disordered" evidence="1">
    <location>
        <begin position="131"/>
        <end position="179"/>
    </location>
</feature>
<dbReference type="AlphaFoldDB" id="A0A336MIW4"/>
<dbReference type="GO" id="GO:0005737">
    <property type="term" value="C:cytoplasm"/>
    <property type="evidence" value="ECO:0007669"/>
    <property type="project" value="InterPro"/>
</dbReference>
<dbReference type="PANTHER" id="PTHR46421:SF1">
    <property type="entry name" value="PROGRAMMED CELL DEATH PROTEIN 2-LIKE"/>
    <property type="match status" value="1"/>
</dbReference>
<dbReference type="PANTHER" id="PTHR46421">
    <property type="entry name" value="PROGRAMMED CELL DEATH PROTEIN 2-LIKE"/>
    <property type="match status" value="1"/>
</dbReference>
<accession>A0A336MIW4</accession>
<reference evidence="3" key="1">
    <citation type="submission" date="2018-07" db="EMBL/GenBank/DDBJ databases">
        <authorList>
            <person name="Quirk P.G."/>
            <person name="Krulwich T.A."/>
        </authorList>
    </citation>
    <scope>NUCLEOTIDE SEQUENCE</scope>
</reference>
<dbReference type="VEuPathDB" id="VectorBase:CSON002202"/>
<feature type="compositionally biased region" description="Polar residues" evidence="1">
    <location>
        <begin position="140"/>
        <end position="150"/>
    </location>
</feature>
<organism evidence="3">
    <name type="scientific">Culicoides sonorensis</name>
    <name type="common">Biting midge</name>
    <dbReference type="NCBI Taxonomy" id="179676"/>
    <lineage>
        <taxon>Eukaryota</taxon>
        <taxon>Metazoa</taxon>
        <taxon>Ecdysozoa</taxon>
        <taxon>Arthropoda</taxon>
        <taxon>Hexapoda</taxon>
        <taxon>Insecta</taxon>
        <taxon>Pterygota</taxon>
        <taxon>Neoptera</taxon>
        <taxon>Endopterygota</taxon>
        <taxon>Diptera</taxon>
        <taxon>Nematocera</taxon>
        <taxon>Chironomoidea</taxon>
        <taxon>Ceratopogonidae</taxon>
        <taxon>Ceratopogoninae</taxon>
        <taxon>Culicoides</taxon>
        <taxon>Monoculicoides</taxon>
    </lineage>
</organism>
<sequence>MAKNKCTVLLGYEDDFITDKQKHFIDYTTNKVGGKPDWPSSEIYVPSCTLCAGARRLIVQIYAPLENSSFHRTLYLFSCLNPPCSNQSEGWLCMRTEILEKNYHEKEGYKVSTGKKIEKIEWCTGADDWGDEMEGDDTSLDTNTNSNEENGNVVISVENNQKCDNRMSDEDDESNSLGSDPLIPGFNNLGIDDRNANAALAGAYAIEKQVPSPSRPTAEIEGAESEVILIDMPQAPQKDVIKLLTNAPMFNQIPQDQVIKSFFISVDEEQISDKIKISEHVRELLVEYEMRDDTLRTSPDDPNVGAGNNMDEGEIYERGIPVHGDLMFHNFLSRIQENPGQMLRYSREAAPLLIGPLKETIQKCQNCGGDVICELQVLPSLIPKLKFENNEAVPIDFGNVLVYTCMKSCWDTPDKMRLEKVIVQQEELPPELR</sequence>
<feature type="domain" description="Programmed cell death protein 2 C-terminal" evidence="2">
    <location>
        <begin position="325"/>
        <end position="424"/>
    </location>
</feature>